<sequence>MGPELSSPLLLESPLLTSAEHVRSIVFDLDGTLYTNAGLQREIGAAAEELVSRSRGISPRRGAELLRGSRERLAESLDREPTLTQACVELGLSVQELHRVFQDFIRPENYLVYDPVLQALLDSLRDHCSLYIYTNNNLPLTCKILALLGVEEMFDRLYTIEFRWVPKPDPVTLQLLLEDIGGPPESFLFIGDRHQVDLQPAADLGIPTLLVSETADLLQIHQLLGLLP</sequence>
<dbReference type="SFLD" id="SFLDG01129">
    <property type="entry name" value="C1.5:_HAD__Beta-PGM__Phosphata"/>
    <property type="match status" value="1"/>
</dbReference>
<name>A0A1X0Y5M2_9BACT</name>
<dbReference type="EMBL" id="NAAD01000008">
    <property type="protein sequence ID" value="ORJ60436.1"/>
    <property type="molecule type" value="Genomic_DNA"/>
</dbReference>
<dbReference type="InterPro" id="IPR051540">
    <property type="entry name" value="S-2-haloacid_dehalogenase"/>
</dbReference>
<accession>A0A1X0Y5M2</accession>
<evidence type="ECO:0000256" key="1">
    <source>
        <dbReference type="ARBA" id="ARBA00022801"/>
    </source>
</evidence>
<protein>
    <recommendedName>
        <fullName evidence="4">Hydrolase of the HAD superfamily</fullName>
    </recommendedName>
</protein>
<dbReference type="PRINTS" id="PR00413">
    <property type="entry name" value="HADHALOGNASE"/>
</dbReference>
<dbReference type="PANTHER" id="PTHR43316">
    <property type="entry name" value="HYDROLASE, HALOACID DELAHOGENASE-RELATED"/>
    <property type="match status" value="1"/>
</dbReference>
<dbReference type="SFLD" id="SFLDS00003">
    <property type="entry name" value="Haloacid_Dehalogenase"/>
    <property type="match status" value="1"/>
</dbReference>
<proteinExistence type="predicted"/>
<organism evidence="2 3">
    <name type="scientific">Geothermobacter hydrogeniphilus</name>
    <dbReference type="NCBI Taxonomy" id="1969733"/>
    <lineage>
        <taxon>Bacteria</taxon>
        <taxon>Pseudomonadati</taxon>
        <taxon>Thermodesulfobacteriota</taxon>
        <taxon>Desulfuromonadia</taxon>
        <taxon>Desulfuromonadales</taxon>
        <taxon>Geothermobacteraceae</taxon>
        <taxon>Geothermobacter</taxon>
    </lineage>
</organism>
<evidence type="ECO:0008006" key="4">
    <source>
        <dbReference type="Google" id="ProtNLM"/>
    </source>
</evidence>
<reference evidence="2 3" key="1">
    <citation type="submission" date="2017-03" db="EMBL/GenBank/DDBJ databases">
        <title>Genome sequence of Geothermobacter sp. EPR-M, Deep-Sea Iron Reducer.</title>
        <authorList>
            <person name="Tully B."/>
            <person name="Savalia P."/>
            <person name="Abuyen K."/>
            <person name="Baughan C."/>
            <person name="Romero E."/>
            <person name="Ronkowski C."/>
            <person name="Torres B."/>
            <person name="Tremblay J."/>
            <person name="Trujillo A."/>
            <person name="Tyler M."/>
            <person name="Perez-Rodriguez I."/>
            <person name="Amend J."/>
        </authorList>
    </citation>
    <scope>NUCLEOTIDE SEQUENCE [LARGE SCALE GENOMIC DNA]</scope>
    <source>
        <strain evidence="2 3">EPR-M</strain>
    </source>
</reference>
<evidence type="ECO:0000313" key="3">
    <source>
        <dbReference type="Proteomes" id="UP000193136"/>
    </source>
</evidence>
<dbReference type="AlphaFoldDB" id="A0A1X0Y5M2"/>
<dbReference type="Pfam" id="PF00702">
    <property type="entry name" value="Hydrolase"/>
    <property type="match status" value="1"/>
</dbReference>
<evidence type="ECO:0000313" key="2">
    <source>
        <dbReference type="EMBL" id="ORJ60436.1"/>
    </source>
</evidence>
<gene>
    <name evidence="2" type="ORF">B5V00_07665</name>
</gene>
<comment type="caution">
    <text evidence="2">The sequence shown here is derived from an EMBL/GenBank/DDBJ whole genome shotgun (WGS) entry which is preliminary data.</text>
</comment>
<dbReference type="InterPro" id="IPR006439">
    <property type="entry name" value="HAD-SF_hydro_IA"/>
</dbReference>
<dbReference type="STRING" id="1969733.B5V00_07665"/>
<dbReference type="InterPro" id="IPR023214">
    <property type="entry name" value="HAD_sf"/>
</dbReference>
<dbReference type="OrthoDB" id="358703at2"/>
<dbReference type="SUPFAM" id="SSF56784">
    <property type="entry name" value="HAD-like"/>
    <property type="match status" value="1"/>
</dbReference>
<dbReference type="PANTHER" id="PTHR43316:SF3">
    <property type="entry name" value="HALOACID DEHALOGENASE, TYPE II (AFU_ORTHOLOGUE AFUA_2G07750)-RELATED"/>
    <property type="match status" value="1"/>
</dbReference>
<dbReference type="Gene3D" id="3.40.50.1000">
    <property type="entry name" value="HAD superfamily/HAD-like"/>
    <property type="match status" value="1"/>
</dbReference>
<keyword evidence="1" id="KW-0378">Hydrolase</keyword>
<dbReference type="Gene3D" id="1.20.120.1600">
    <property type="match status" value="1"/>
</dbReference>
<keyword evidence="3" id="KW-1185">Reference proteome</keyword>
<dbReference type="InterPro" id="IPR036412">
    <property type="entry name" value="HAD-like_sf"/>
</dbReference>
<dbReference type="Proteomes" id="UP000193136">
    <property type="component" value="Unassembled WGS sequence"/>
</dbReference>
<dbReference type="GO" id="GO:0016787">
    <property type="term" value="F:hydrolase activity"/>
    <property type="evidence" value="ECO:0007669"/>
    <property type="project" value="UniProtKB-KW"/>
</dbReference>